<keyword evidence="2" id="KW-1185">Reference proteome</keyword>
<organism evidence="1 2">
    <name type="scientific">Zooshikella ganghwensis</name>
    <dbReference type="NCBI Taxonomy" id="202772"/>
    <lineage>
        <taxon>Bacteria</taxon>
        <taxon>Pseudomonadati</taxon>
        <taxon>Pseudomonadota</taxon>
        <taxon>Gammaproteobacteria</taxon>
        <taxon>Oceanospirillales</taxon>
        <taxon>Zooshikellaceae</taxon>
        <taxon>Zooshikella</taxon>
    </lineage>
</organism>
<comment type="caution">
    <text evidence="1">The sequence shown here is derived from an EMBL/GenBank/DDBJ whole genome shotgun (WGS) entry which is preliminary data.</text>
</comment>
<dbReference type="Proteomes" id="UP000257039">
    <property type="component" value="Unassembled WGS sequence"/>
</dbReference>
<accession>A0A4P9VQ98</accession>
<gene>
    <name evidence="1" type="ORF">B9G39_15505</name>
</gene>
<proteinExistence type="predicted"/>
<evidence type="ECO:0000313" key="1">
    <source>
        <dbReference type="EMBL" id="RDH44727.1"/>
    </source>
</evidence>
<evidence type="ECO:0000313" key="2">
    <source>
        <dbReference type="Proteomes" id="UP000257039"/>
    </source>
</evidence>
<dbReference type="AlphaFoldDB" id="A0A4P9VQ98"/>
<reference evidence="1 2" key="1">
    <citation type="submission" date="2017-04" db="EMBL/GenBank/DDBJ databases">
        <title>Draft genome sequence of Zooshikella ganghwensis VG4 isolated from Red Sea sediments.</title>
        <authorList>
            <person name="Rehman Z."/>
            <person name="Alam I."/>
            <person name="Kamau A."/>
            <person name="Bajic V."/>
            <person name="Leiknes T."/>
        </authorList>
    </citation>
    <scope>NUCLEOTIDE SEQUENCE [LARGE SCALE GENOMIC DNA]</scope>
    <source>
        <strain evidence="1 2">VG4</strain>
    </source>
</reference>
<name>A0A4P9VQ98_9GAMM</name>
<dbReference type="EMBL" id="NDXW01000001">
    <property type="protein sequence ID" value="RDH44727.1"/>
    <property type="molecule type" value="Genomic_DNA"/>
</dbReference>
<dbReference type="RefSeq" id="WP_094787823.1">
    <property type="nucleotide sequence ID" value="NZ_NDXW01000001.1"/>
</dbReference>
<protein>
    <submittedName>
        <fullName evidence="1">Uncharacterized protein</fullName>
    </submittedName>
</protein>
<sequence length="570" mass="63698">MAGFKKVIKDRAYLFSIPVDSQGIPSGEASLLPNILIAKKSKVVKSSTSYDKGALYKGVNEPLLLQTDDTGAIVNIDTNFENNSTKESSPGWSLGDPVNLHLKEDEFFIPPLSAASYFYSANYSNSTKGDSSDTDESWAQIMANAFSQLEGGFEANTTKLKAIEVPVTKQGNTKVWMREPDTEKIAQKNEDEIKYQEWYSNYKEKTIRGYFVPYLKTIVVSFSNSDFLGSDIEVLDKTTNNTIIKAIQVASITTKKRTITAAIIPCPPSFQEDFYRIKVSISEAAVVYLSSLSTNKKIIDDGFYILKEKIRFGIKRPSGHFELINGDPFSLEEAMVKQFPNLYAGYIQKASDMEEIPKTKADDPKPSLEGLEAIIHGYNVTKTYTDFGAAILGADGPKAWGNIFFNGIKEVTEDQTLKSMIEFSFAGMDLIEHAKKLTGPINLAEQTKFSDYFTRSWWLTEQDYDKTFAHAIRIPERFMVPALRALSIADAAVSTYSFYNDVKGVSDSYKKVDDATGEMVGAVKAYDEHIAVPVEETEDKEKIENYQKKLKELELSSNDTPLCQDSCRLT</sequence>